<organism evidence="7 8">
    <name type="scientific">Lactococcus formosensis</name>
    <dbReference type="NCBI Taxonomy" id="1281486"/>
    <lineage>
        <taxon>Bacteria</taxon>
        <taxon>Bacillati</taxon>
        <taxon>Bacillota</taxon>
        <taxon>Bacilli</taxon>
        <taxon>Lactobacillales</taxon>
        <taxon>Streptococcaceae</taxon>
        <taxon>Lactococcus</taxon>
    </lineage>
</organism>
<evidence type="ECO:0000256" key="6">
    <source>
        <dbReference type="SAM" id="Phobius"/>
    </source>
</evidence>
<dbReference type="KEGG" id="lfo:LMK00_04035"/>
<keyword evidence="3" id="KW-0788">Thiol protease</keyword>
<keyword evidence="2" id="KW-0378">Hydrolase</keyword>
<dbReference type="RefSeq" id="WP_252170297.1">
    <property type="nucleotide sequence ID" value="NZ_CP086395.1"/>
</dbReference>
<protein>
    <submittedName>
        <fullName evidence="7">Class A sortase</fullName>
    </submittedName>
</protein>
<gene>
    <name evidence="7" type="ORF">LMK00_04035</name>
</gene>
<feature type="compositionally biased region" description="Polar residues" evidence="5">
    <location>
        <begin position="1"/>
        <end position="15"/>
    </location>
</feature>
<feature type="active site" description="Acyl-thioester intermediate" evidence="4">
    <location>
        <position position="221"/>
    </location>
</feature>
<dbReference type="InterPro" id="IPR023365">
    <property type="entry name" value="Sortase_dom-sf"/>
</dbReference>
<feature type="active site" description="Proton donor/acceptor" evidence="4">
    <location>
        <position position="153"/>
    </location>
</feature>
<evidence type="ECO:0000256" key="1">
    <source>
        <dbReference type="ARBA" id="ARBA00022670"/>
    </source>
</evidence>
<keyword evidence="6" id="KW-0472">Membrane</keyword>
<dbReference type="InterPro" id="IPR005754">
    <property type="entry name" value="Sortase"/>
</dbReference>
<evidence type="ECO:0000256" key="3">
    <source>
        <dbReference type="ARBA" id="ARBA00022807"/>
    </source>
</evidence>
<dbReference type="Pfam" id="PF04203">
    <property type="entry name" value="Sortase"/>
    <property type="match status" value="1"/>
</dbReference>
<sequence>MRQHTTNFQKQNYQPLQPKKTPEKKFGKILGWGIVGLLLVGCLLLFFNEQIRDWTIANRSQHFALKHVTSNDILKNKKKKGNYDFSQVQPIDSKTILLEHPNYSGVIGAIAIPDVQLNLPIFEGVGGDNLFYGAGTMKEDQIMGSGNYALAGHHIFDSLYGDNSSMLFSPLQNAKQGMLIYLTDKSTVYSYRITSVTTVGGDEGEIIYDKGEKSLLTLITCTDAEATARIAVQGELVKKEAWEKVPLLQNVFNQPYNKDYDLQNTVFN</sequence>
<dbReference type="SUPFAM" id="SSF63817">
    <property type="entry name" value="Sortase"/>
    <property type="match status" value="1"/>
</dbReference>
<accession>A0A9Q8Y351</accession>
<dbReference type="Proteomes" id="UP001056730">
    <property type="component" value="Chromosome"/>
</dbReference>
<feature type="transmembrane region" description="Helical" evidence="6">
    <location>
        <begin position="29"/>
        <end position="47"/>
    </location>
</feature>
<dbReference type="NCBIfam" id="TIGR01076">
    <property type="entry name" value="sortase_fam"/>
    <property type="match status" value="1"/>
</dbReference>
<keyword evidence="6" id="KW-0812">Transmembrane</keyword>
<dbReference type="AlphaFoldDB" id="A0A9Q8Y351"/>
<dbReference type="InterPro" id="IPR042007">
    <property type="entry name" value="Sortase_A"/>
</dbReference>
<dbReference type="GO" id="GO:0008234">
    <property type="term" value="F:cysteine-type peptidase activity"/>
    <property type="evidence" value="ECO:0007669"/>
    <property type="project" value="UniProtKB-KW"/>
</dbReference>
<dbReference type="CDD" id="cd06165">
    <property type="entry name" value="Sortase_A"/>
    <property type="match status" value="1"/>
</dbReference>
<reference evidence="7" key="1">
    <citation type="journal article" date="2022" name="Front. Microbiol.">
        <title>Feed Insects as a Reservoir of Granadaene-Producing Lactococci.</title>
        <authorList>
            <person name="Neuzil-Bunesova V."/>
            <person name="Ramirez Garcia A."/>
            <person name="Modrackova N."/>
            <person name="Makovska M."/>
            <person name="Sabolova M."/>
            <person name="Sproer C."/>
            <person name="Bunk B."/>
            <person name="Blom J."/>
            <person name="Schwab C."/>
        </authorList>
    </citation>
    <scope>NUCLEOTIDE SEQUENCE</scope>
    <source>
        <strain evidence="7">I4/6O</strain>
    </source>
</reference>
<keyword evidence="6" id="KW-1133">Transmembrane helix</keyword>
<name>A0A9Q8Y351_9LACT</name>
<evidence type="ECO:0000313" key="8">
    <source>
        <dbReference type="Proteomes" id="UP001056730"/>
    </source>
</evidence>
<evidence type="ECO:0000256" key="5">
    <source>
        <dbReference type="SAM" id="MobiDB-lite"/>
    </source>
</evidence>
<keyword evidence="1" id="KW-0645">Protease</keyword>
<proteinExistence type="predicted"/>
<dbReference type="GO" id="GO:0006508">
    <property type="term" value="P:proteolysis"/>
    <property type="evidence" value="ECO:0007669"/>
    <property type="project" value="UniProtKB-KW"/>
</dbReference>
<dbReference type="Gene3D" id="2.40.260.10">
    <property type="entry name" value="Sortase"/>
    <property type="match status" value="1"/>
</dbReference>
<evidence type="ECO:0000256" key="4">
    <source>
        <dbReference type="PIRSR" id="PIRSR605754-1"/>
    </source>
</evidence>
<dbReference type="EMBL" id="CP086395">
    <property type="protein sequence ID" value="USJ21180.1"/>
    <property type="molecule type" value="Genomic_DNA"/>
</dbReference>
<evidence type="ECO:0000256" key="2">
    <source>
        <dbReference type="ARBA" id="ARBA00022801"/>
    </source>
</evidence>
<evidence type="ECO:0000313" key="7">
    <source>
        <dbReference type="EMBL" id="USJ21180.1"/>
    </source>
</evidence>
<feature type="region of interest" description="Disordered" evidence="5">
    <location>
        <begin position="1"/>
        <end position="21"/>
    </location>
</feature>